<dbReference type="AlphaFoldDB" id="A0AAV9HZI1"/>
<evidence type="ECO:0000313" key="1">
    <source>
        <dbReference type="EMBL" id="KAK4464466.1"/>
    </source>
</evidence>
<dbReference type="InterPro" id="IPR023213">
    <property type="entry name" value="CAT-like_dom_sf"/>
</dbReference>
<organism evidence="1 2">
    <name type="scientific">Cladorrhinum samala</name>
    <dbReference type="NCBI Taxonomy" id="585594"/>
    <lineage>
        <taxon>Eukaryota</taxon>
        <taxon>Fungi</taxon>
        <taxon>Dikarya</taxon>
        <taxon>Ascomycota</taxon>
        <taxon>Pezizomycotina</taxon>
        <taxon>Sordariomycetes</taxon>
        <taxon>Sordariomycetidae</taxon>
        <taxon>Sordariales</taxon>
        <taxon>Podosporaceae</taxon>
        <taxon>Cladorrhinum</taxon>
    </lineage>
</organism>
<dbReference type="Gene3D" id="3.30.559.10">
    <property type="entry name" value="Chloramphenicol acetyltransferase-like domain"/>
    <property type="match status" value="1"/>
</dbReference>
<dbReference type="PANTHER" id="PTHR42034">
    <property type="entry name" value="CHROMOSOME 7, WHOLE GENOME SHOTGUN SEQUENCE-RELATED"/>
    <property type="match status" value="1"/>
</dbReference>
<dbReference type="Gene3D" id="3.30.559.30">
    <property type="entry name" value="Nonribosomal peptide synthetase, condensation domain"/>
    <property type="match status" value="1"/>
</dbReference>
<proteinExistence type="predicted"/>
<evidence type="ECO:0000313" key="2">
    <source>
        <dbReference type="Proteomes" id="UP001321749"/>
    </source>
</evidence>
<comment type="caution">
    <text evidence="1">The sequence shown here is derived from an EMBL/GenBank/DDBJ whole genome shotgun (WGS) entry which is preliminary data.</text>
</comment>
<sequence length="469" mass="50969">MTWTETKPGIWQRPIGENERFIKLIGDRGHQAGREHWSVTAGASFALNKTLTPTELSAKCREAWCRLRFEHPSIACTADDEEGKLTYHVASAESLAAWANESFSVHERSSVDDVIASFKPSQYTTAHLLPAVHAGNPQILIHSAHWRTDGFGALQLIDSFLDSLCKAIIYNNFPIPVLAWGQEPARLAPGIEEVLSLPIEPTPDIISAAQDYLKTVAHTRNAAGVSLTPGTESSLPAGTRSAALRLSPAVTSGIRSACDSNSISLLSAVHAACAALTLESCPPSAPARPYTSTIRLSLRPHLPEPYRNNPAYAAAIYTGGYMFPVPADTAFLEACKLYEAEYRRGVTPELLKSRREYAIQVFNNLQGQAASKANPSPPAPVQSEVDISSVGNAEELVKVSRTCGHVALGVDDVVIGVETLTRQTYCFVYEFQGRLGLRIVYNEAFYTHERVEGMVKRLGEILVSGLGLE</sequence>
<protein>
    <submittedName>
        <fullName evidence="1">Uncharacterized protein</fullName>
    </submittedName>
</protein>
<dbReference type="PANTHER" id="PTHR42034:SF1">
    <property type="entry name" value="CONDENSATION DOMAIN-CONTAINING PROTEIN"/>
    <property type="match status" value="1"/>
</dbReference>
<reference evidence="1" key="2">
    <citation type="submission" date="2023-06" db="EMBL/GenBank/DDBJ databases">
        <authorList>
            <consortium name="Lawrence Berkeley National Laboratory"/>
            <person name="Mondo S.J."/>
            <person name="Hensen N."/>
            <person name="Bonometti L."/>
            <person name="Westerberg I."/>
            <person name="Brannstrom I.O."/>
            <person name="Guillou S."/>
            <person name="Cros-Aarteil S."/>
            <person name="Calhoun S."/>
            <person name="Haridas S."/>
            <person name="Kuo A."/>
            <person name="Pangilinan J."/>
            <person name="Riley R."/>
            <person name="Labutti K."/>
            <person name="Andreopoulos B."/>
            <person name="Lipzen A."/>
            <person name="Chen C."/>
            <person name="Yanf M."/>
            <person name="Daum C."/>
            <person name="Ng V."/>
            <person name="Clum A."/>
            <person name="Steindorff A."/>
            <person name="Ohm R."/>
            <person name="Martin F."/>
            <person name="Silar P."/>
            <person name="Natvig D."/>
            <person name="Lalanne C."/>
            <person name="Gautier V."/>
            <person name="Ament-Velasquez S.L."/>
            <person name="Kruys A."/>
            <person name="Hutchinson M.I."/>
            <person name="Powell A.J."/>
            <person name="Barry K."/>
            <person name="Miller A.N."/>
            <person name="Grigoriev I.V."/>
            <person name="Debuchy R."/>
            <person name="Gladieux P."/>
            <person name="Thoren M.H."/>
            <person name="Johannesson H."/>
        </authorList>
    </citation>
    <scope>NUCLEOTIDE SEQUENCE</scope>
    <source>
        <strain evidence="1">PSN324</strain>
    </source>
</reference>
<accession>A0AAV9HZI1</accession>
<keyword evidence="2" id="KW-1185">Reference proteome</keyword>
<dbReference type="SUPFAM" id="SSF52777">
    <property type="entry name" value="CoA-dependent acyltransferases"/>
    <property type="match status" value="1"/>
</dbReference>
<dbReference type="Proteomes" id="UP001321749">
    <property type="component" value="Unassembled WGS sequence"/>
</dbReference>
<reference evidence="1" key="1">
    <citation type="journal article" date="2023" name="Mol. Phylogenet. Evol.">
        <title>Genome-scale phylogeny and comparative genomics of the fungal order Sordariales.</title>
        <authorList>
            <person name="Hensen N."/>
            <person name="Bonometti L."/>
            <person name="Westerberg I."/>
            <person name="Brannstrom I.O."/>
            <person name="Guillou S."/>
            <person name="Cros-Aarteil S."/>
            <person name="Calhoun S."/>
            <person name="Haridas S."/>
            <person name="Kuo A."/>
            <person name="Mondo S."/>
            <person name="Pangilinan J."/>
            <person name="Riley R."/>
            <person name="LaButti K."/>
            <person name="Andreopoulos B."/>
            <person name="Lipzen A."/>
            <person name="Chen C."/>
            <person name="Yan M."/>
            <person name="Daum C."/>
            <person name="Ng V."/>
            <person name="Clum A."/>
            <person name="Steindorff A."/>
            <person name="Ohm R.A."/>
            <person name="Martin F."/>
            <person name="Silar P."/>
            <person name="Natvig D.O."/>
            <person name="Lalanne C."/>
            <person name="Gautier V."/>
            <person name="Ament-Velasquez S.L."/>
            <person name="Kruys A."/>
            <person name="Hutchinson M.I."/>
            <person name="Powell A.J."/>
            <person name="Barry K."/>
            <person name="Miller A.N."/>
            <person name="Grigoriev I.V."/>
            <person name="Debuchy R."/>
            <person name="Gladieux P."/>
            <person name="Hiltunen Thoren M."/>
            <person name="Johannesson H."/>
        </authorList>
    </citation>
    <scope>NUCLEOTIDE SEQUENCE</scope>
    <source>
        <strain evidence="1">PSN324</strain>
    </source>
</reference>
<gene>
    <name evidence="1" type="ORF">QBC42DRAFT_320034</name>
</gene>
<dbReference type="EMBL" id="MU864948">
    <property type="protein sequence ID" value="KAK4464466.1"/>
    <property type="molecule type" value="Genomic_DNA"/>
</dbReference>
<name>A0AAV9HZI1_9PEZI</name>